<accession>A0AAU7J9E5</accession>
<dbReference type="AlphaFoldDB" id="A0AAU7J9E5"/>
<name>A0AAU7J9E5_9HYPH</name>
<dbReference type="RefSeq" id="WP_406853586.1">
    <property type="nucleotide sequence ID" value="NZ_CP157484.1"/>
</dbReference>
<reference evidence="1" key="1">
    <citation type="submission" date="2024-05" db="EMBL/GenBank/DDBJ databases">
        <authorList>
            <person name="Kim S."/>
            <person name="Heo J."/>
            <person name="Choi H."/>
            <person name="Choi Y."/>
            <person name="Kwon S.-W."/>
            <person name="Kim Y."/>
        </authorList>
    </citation>
    <scope>NUCLEOTIDE SEQUENCE</scope>
    <source>
        <strain evidence="1">KACC 23698</strain>
    </source>
</reference>
<proteinExistence type="predicted"/>
<gene>
    <name evidence="1" type="ORF">ABEG18_13540</name>
</gene>
<organism evidence="1">
    <name type="scientific">Alsobacter sp. KACC 23698</name>
    <dbReference type="NCBI Taxonomy" id="3149229"/>
    <lineage>
        <taxon>Bacteria</taxon>
        <taxon>Pseudomonadati</taxon>
        <taxon>Pseudomonadota</taxon>
        <taxon>Alphaproteobacteria</taxon>
        <taxon>Hyphomicrobiales</taxon>
        <taxon>Alsobacteraceae</taxon>
        <taxon>Alsobacter</taxon>
    </lineage>
</organism>
<dbReference type="EMBL" id="CP157484">
    <property type="protein sequence ID" value="XBO36771.1"/>
    <property type="molecule type" value="Genomic_DNA"/>
</dbReference>
<sequence>MFASVVDPSEPRVVAIAITLEGRPIFSESYVVTGHADMGRAVFHAHSSAVRLCADIDPARLKTDIQRGPRLQ</sequence>
<evidence type="ECO:0000313" key="1">
    <source>
        <dbReference type="EMBL" id="XBO36771.1"/>
    </source>
</evidence>
<protein>
    <submittedName>
        <fullName evidence="1">Uncharacterized protein</fullName>
    </submittedName>
</protein>